<evidence type="ECO:0000313" key="5">
    <source>
        <dbReference type="Proteomes" id="UP000249757"/>
    </source>
</evidence>
<feature type="transmembrane region" description="Helical" evidence="2">
    <location>
        <begin position="31"/>
        <end position="50"/>
    </location>
</feature>
<reference evidence="5" key="4">
    <citation type="journal article" date="2022" name="Microb. Genom.">
        <title>A global pangenome for the wheat fungal pathogen Pyrenophora tritici-repentis and prediction of effector protein structural homology.</title>
        <authorList>
            <person name="Moolhuijzen P.M."/>
            <person name="See P.T."/>
            <person name="Shi G."/>
            <person name="Powell H.R."/>
            <person name="Cockram J."/>
            <person name="Jorgensen L.N."/>
            <person name="Benslimane H."/>
            <person name="Strelkov S.E."/>
            <person name="Turner J."/>
            <person name="Liu Z."/>
            <person name="Moffat C.S."/>
        </authorList>
    </citation>
    <scope>NUCLEOTIDE SEQUENCE [LARGE SCALE GENOMIC DNA]</scope>
</reference>
<dbReference type="Proteomes" id="UP000245464">
    <property type="component" value="Chromosome 10"/>
</dbReference>
<dbReference type="AlphaFoldDB" id="A0A2W1HI59"/>
<dbReference type="EMBL" id="NQIK02000010">
    <property type="protein sequence ID" value="KAF7564980.1"/>
    <property type="molecule type" value="Genomic_DNA"/>
</dbReference>
<dbReference type="Proteomes" id="UP000249757">
    <property type="component" value="Unassembled WGS sequence"/>
</dbReference>
<comment type="caution">
    <text evidence="4">The sequence shown here is derived from an EMBL/GenBank/DDBJ whole genome shotgun (WGS) entry which is preliminary data.</text>
</comment>
<dbReference type="OMA" id="EHIERMD"/>
<reference evidence="4" key="2">
    <citation type="submission" date="2021-05" db="EMBL/GenBank/DDBJ databases">
        <authorList>
            <person name="Moolhuijzen P.M."/>
            <person name="Moffat C.S."/>
        </authorList>
    </citation>
    <scope>NUCLEOTIDE SEQUENCE</scope>
    <source>
        <strain evidence="4">86-124</strain>
    </source>
</reference>
<feature type="compositionally biased region" description="Polar residues" evidence="1">
    <location>
        <begin position="85"/>
        <end position="99"/>
    </location>
</feature>
<feature type="region of interest" description="Disordered" evidence="1">
    <location>
        <begin position="197"/>
        <end position="238"/>
    </location>
</feature>
<evidence type="ECO:0000256" key="1">
    <source>
        <dbReference type="SAM" id="MobiDB-lite"/>
    </source>
</evidence>
<keyword evidence="2" id="KW-1133">Transmembrane helix</keyword>
<dbReference type="EMBL" id="NRDI02000022">
    <property type="protein sequence ID" value="KAI1509131.1"/>
    <property type="molecule type" value="Genomic_DNA"/>
</dbReference>
<proteinExistence type="predicted"/>
<gene>
    <name evidence="4" type="ORF">Ptr86124_012087</name>
    <name evidence="3" type="ORF">PtrM4_044140</name>
</gene>
<reference evidence="4" key="3">
    <citation type="journal article" date="2022" name="bioRxiv">
        <title>A global pangenome for the wheat fungal pathogen Pyrenophora tritici-repentis and prediction of effector protein structural homology.</title>
        <authorList>
            <person name="Moolhuijzen P."/>
            <person name="See P.T."/>
            <person name="Shi G."/>
            <person name="Powell H.R."/>
            <person name="Cockram J."/>
            <person name="Jorgensen L.N."/>
            <person name="Benslimane H."/>
            <person name="Strelkov S.E."/>
            <person name="Turner J."/>
            <person name="Liu Z."/>
            <person name="Moffat C.S."/>
        </authorList>
    </citation>
    <scope>NUCLEOTIDE SEQUENCE</scope>
    <source>
        <strain evidence="4">86-124</strain>
    </source>
</reference>
<protein>
    <submittedName>
        <fullName evidence="3">AF-4 multi-domain protein</fullName>
    </submittedName>
</protein>
<feature type="region of interest" description="Disordered" evidence="1">
    <location>
        <begin position="58"/>
        <end position="102"/>
    </location>
</feature>
<organism evidence="4 5">
    <name type="scientific">Pyrenophora tritici-repentis</name>
    <dbReference type="NCBI Taxonomy" id="45151"/>
    <lineage>
        <taxon>Eukaryota</taxon>
        <taxon>Fungi</taxon>
        <taxon>Dikarya</taxon>
        <taxon>Ascomycota</taxon>
        <taxon>Pezizomycotina</taxon>
        <taxon>Dothideomycetes</taxon>
        <taxon>Pleosporomycetidae</taxon>
        <taxon>Pleosporales</taxon>
        <taxon>Pleosporineae</taxon>
        <taxon>Pleosporaceae</taxon>
        <taxon>Pyrenophora</taxon>
    </lineage>
</organism>
<feature type="compositionally biased region" description="Basic and acidic residues" evidence="1">
    <location>
        <begin position="208"/>
        <end position="218"/>
    </location>
</feature>
<accession>A0A2W1HI59</accession>
<evidence type="ECO:0000313" key="4">
    <source>
        <dbReference type="EMBL" id="KAI1509131.1"/>
    </source>
</evidence>
<keyword evidence="5" id="KW-1185">Reference proteome</keyword>
<reference evidence="3" key="1">
    <citation type="journal article" date="2018" name="BMC Genomics">
        <title>Comparative genomics of the wheat fungal pathogen Pyrenophora tritici-repentis reveals chromosomal variations and genome plasticity.</title>
        <authorList>
            <person name="Moolhuijzen P."/>
            <person name="See P.T."/>
            <person name="Hane J.K."/>
            <person name="Shi G."/>
            <person name="Liu Z."/>
            <person name="Oliver R.P."/>
            <person name="Moffat C.S."/>
        </authorList>
    </citation>
    <scope>NUCLEOTIDE SEQUENCE [LARGE SCALE GENOMIC DNA]</scope>
    <source>
        <strain evidence="3">M4</strain>
    </source>
</reference>
<name>A0A2W1HI59_9PLEO</name>
<evidence type="ECO:0000256" key="2">
    <source>
        <dbReference type="SAM" id="Phobius"/>
    </source>
</evidence>
<sequence length="238" mass="26244">MPSTSTDPLPTFTISPPPLLLPSAHITTIETVPTAISAVITTLILALLVLSFTNKHNANSTANKSEPEPTPRRLRISGPLGLEQQGDTTLQHIPNNTTKPPLYDEGKWLSGTLNELQMKTFDNPPLHLPSQQTPLYPAYTTTQTQSPIGLDTLHPATTVSKPRVTYHRDTQPLPASPAQQFRQTMTIPRRPLPLASEFRDGSTVWGSKQDKGGLREDFSFEDDELGSREVGLLGRHWE</sequence>
<keyword evidence="2" id="KW-0472">Membrane</keyword>
<evidence type="ECO:0000313" key="3">
    <source>
        <dbReference type="EMBL" id="KAF7564980.1"/>
    </source>
</evidence>
<keyword evidence="2" id="KW-0812">Transmembrane</keyword>